<comment type="caution">
    <text evidence="5">The sequence shown here is derived from an EMBL/GenBank/DDBJ whole genome shotgun (WGS) entry which is preliminary data.</text>
</comment>
<dbReference type="GO" id="GO:0003700">
    <property type="term" value="F:DNA-binding transcription factor activity"/>
    <property type="evidence" value="ECO:0007669"/>
    <property type="project" value="InterPro"/>
</dbReference>
<dbReference type="GO" id="GO:0043565">
    <property type="term" value="F:sequence-specific DNA binding"/>
    <property type="evidence" value="ECO:0007669"/>
    <property type="project" value="InterPro"/>
</dbReference>
<reference evidence="5" key="1">
    <citation type="submission" date="2021-06" db="EMBL/GenBank/DDBJ databases">
        <authorList>
            <person name="Criscuolo A."/>
        </authorList>
    </citation>
    <scope>NUCLEOTIDE SEQUENCE</scope>
    <source>
        <strain evidence="5">CIP111600</strain>
    </source>
</reference>
<dbReference type="Proteomes" id="UP000693672">
    <property type="component" value="Unassembled WGS sequence"/>
</dbReference>
<keyword evidence="1" id="KW-0805">Transcription regulation</keyword>
<dbReference type="InterPro" id="IPR018062">
    <property type="entry name" value="HTH_AraC-typ_CS"/>
</dbReference>
<evidence type="ECO:0000313" key="5">
    <source>
        <dbReference type="EMBL" id="CAG7639422.1"/>
    </source>
</evidence>
<evidence type="ECO:0000313" key="6">
    <source>
        <dbReference type="Proteomes" id="UP000693672"/>
    </source>
</evidence>
<dbReference type="PANTHER" id="PTHR43280">
    <property type="entry name" value="ARAC-FAMILY TRANSCRIPTIONAL REGULATOR"/>
    <property type="match status" value="1"/>
</dbReference>
<dbReference type="AlphaFoldDB" id="A0A916K6J5"/>
<dbReference type="InterPro" id="IPR018060">
    <property type="entry name" value="HTH_AraC"/>
</dbReference>
<keyword evidence="2" id="KW-0238">DNA-binding</keyword>
<keyword evidence="6" id="KW-1185">Reference proteome</keyword>
<evidence type="ECO:0000259" key="4">
    <source>
        <dbReference type="PROSITE" id="PS01124"/>
    </source>
</evidence>
<proteinExistence type="predicted"/>
<sequence length="295" mass="33832">MSIFPVYQDVVSIANLSKEQLPFFMRHVTVYKKKRLHHHDFAELALIVEGYGTELINGKPHELRPGTVTFLLPHHVHELHTTETGPPLQVYNCLFDISLAVGPQADPELSRRFMSSVEELPAYVDLSGEAFEKMKRIYFELFHEYSGSLPGRDALIRAKLTEAIVLYMRSRPFFPAPGGKSLQPPPKDLFWEMLQYVHNHYADDLDSAMLSEHFGVSTSWVHRSFKKHLGQGFLHYMHTLRLRRASGLLIATKMGIHDVAVEVGFESYRTFSRIFKEMTGMTPSEYRASYSKATN</sequence>
<dbReference type="PROSITE" id="PS00041">
    <property type="entry name" value="HTH_ARAC_FAMILY_1"/>
    <property type="match status" value="1"/>
</dbReference>
<dbReference type="PANTHER" id="PTHR43280:SF2">
    <property type="entry name" value="HTH-TYPE TRANSCRIPTIONAL REGULATOR EXSA"/>
    <property type="match status" value="1"/>
</dbReference>
<accession>A0A916K6J5</accession>
<evidence type="ECO:0000256" key="3">
    <source>
        <dbReference type="ARBA" id="ARBA00023163"/>
    </source>
</evidence>
<dbReference type="RefSeq" id="WP_218093768.1">
    <property type="nucleotide sequence ID" value="NZ_CAJVAS010000020.1"/>
</dbReference>
<evidence type="ECO:0000256" key="1">
    <source>
        <dbReference type="ARBA" id="ARBA00023015"/>
    </source>
</evidence>
<dbReference type="Pfam" id="PF12833">
    <property type="entry name" value="HTH_18"/>
    <property type="match status" value="1"/>
</dbReference>
<dbReference type="EMBL" id="CAJVAS010000020">
    <property type="protein sequence ID" value="CAG7639422.1"/>
    <property type="molecule type" value="Genomic_DNA"/>
</dbReference>
<name>A0A916K6J5_9BACL</name>
<organism evidence="5 6">
    <name type="scientific">Paenibacillus solanacearum</name>
    <dbReference type="NCBI Taxonomy" id="2048548"/>
    <lineage>
        <taxon>Bacteria</taxon>
        <taxon>Bacillati</taxon>
        <taxon>Bacillota</taxon>
        <taxon>Bacilli</taxon>
        <taxon>Bacillales</taxon>
        <taxon>Paenibacillaceae</taxon>
        <taxon>Paenibacillus</taxon>
    </lineage>
</organism>
<dbReference type="SMART" id="SM00342">
    <property type="entry name" value="HTH_ARAC"/>
    <property type="match status" value="1"/>
</dbReference>
<protein>
    <submittedName>
        <fullName evidence="5">HTH-type transcriptional activator RhaS</fullName>
    </submittedName>
</protein>
<dbReference type="InterPro" id="IPR003313">
    <property type="entry name" value="AraC-bd"/>
</dbReference>
<dbReference type="PROSITE" id="PS01124">
    <property type="entry name" value="HTH_ARAC_FAMILY_2"/>
    <property type="match status" value="1"/>
</dbReference>
<gene>
    <name evidence="5" type="primary">rhaS_26</name>
    <name evidence="5" type="ORF">PAESOLCIP111_04034</name>
</gene>
<dbReference type="Pfam" id="PF02311">
    <property type="entry name" value="AraC_binding"/>
    <property type="match status" value="1"/>
</dbReference>
<feature type="domain" description="HTH araC/xylS-type" evidence="4">
    <location>
        <begin position="191"/>
        <end position="289"/>
    </location>
</feature>
<evidence type="ECO:0000256" key="2">
    <source>
        <dbReference type="ARBA" id="ARBA00023125"/>
    </source>
</evidence>
<keyword evidence="3" id="KW-0804">Transcription</keyword>